<keyword evidence="5" id="KW-1185">Reference proteome</keyword>
<proteinExistence type="predicted"/>
<evidence type="ECO:0000313" key="4">
    <source>
        <dbReference type="EMBL" id="ANU64366.1"/>
    </source>
</evidence>
<gene>
    <name evidence="4" type="ORF">A4V02_11990</name>
</gene>
<dbReference type="Pfam" id="PF00535">
    <property type="entry name" value="Glycos_transf_2"/>
    <property type="match status" value="1"/>
</dbReference>
<dbReference type="PANTHER" id="PTHR22916:SF51">
    <property type="entry name" value="GLYCOSYLTRANSFERASE EPSH-RELATED"/>
    <property type="match status" value="1"/>
</dbReference>
<protein>
    <recommendedName>
        <fullName evidence="3">Glycosyltransferase 2-like domain-containing protein</fullName>
    </recommendedName>
</protein>
<evidence type="ECO:0000313" key="5">
    <source>
        <dbReference type="Proteomes" id="UP000186351"/>
    </source>
</evidence>
<feature type="domain" description="Glycosyltransferase 2-like" evidence="3">
    <location>
        <begin position="8"/>
        <end position="176"/>
    </location>
</feature>
<dbReference type="Proteomes" id="UP000186351">
    <property type="component" value="Chromosome"/>
</dbReference>
<evidence type="ECO:0000256" key="2">
    <source>
        <dbReference type="ARBA" id="ARBA00022679"/>
    </source>
</evidence>
<dbReference type="CDD" id="cd00761">
    <property type="entry name" value="Glyco_tranf_GTA_type"/>
    <property type="match status" value="1"/>
</dbReference>
<dbReference type="SUPFAM" id="SSF53448">
    <property type="entry name" value="Nucleotide-diphospho-sugar transferases"/>
    <property type="match status" value="1"/>
</dbReference>
<dbReference type="AlphaFoldDB" id="A0A1B1SC54"/>
<dbReference type="KEGG" id="pary:A4V02_11990"/>
<dbReference type="OrthoDB" id="9815829at2"/>
<accession>A0A1Z2XGI5</accession>
<sequence>MIDSGMVSVIIPVWNVEQFLDACLESVALQTYNNIEVIMVDDGSTDRSTEICRSWEKKDGRFILIRKYNEGPSIARNVGLDNAKGDYIAFVDGDDIIHVEYIETLVGIVKRKKVYSISGVDYIRFGDFDIITTAHKWDMTEFHHYLPEDALRKLLYQNDFICSAPWGKLFSREVIEGIRFKEGIIYEDLEWMVRVLEKMPKSKRIGLCNAPLYYYRKRNGSLMETFSGHRLDVLDITRDIEDKAIASADLRLVKAARDRRLSANFDIYMQLWKYIRQSKSEKDDTDSCGYNNQLVSCWTQIKRLRMGSLINPNVRRKNKLGILLSFLGPTVCGWVGSRIISILKK</sequence>
<accession>A0A1B1SC54</accession>
<dbReference type="InterPro" id="IPR029044">
    <property type="entry name" value="Nucleotide-diphossugar_trans"/>
</dbReference>
<dbReference type="STRING" id="1796646.A4V02_11990"/>
<dbReference type="EMBL" id="CP015402">
    <property type="protein sequence ID" value="ANU64366.1"/>
    <property type="molecule type" value="Genomic_DNA"/>
</dbReference>
<keyword evidence="2" id="KW-0808">Transferase</keyword>
<organism evidence="4 5">
    <name type="scientific">Muribaculum intestinale</name>
    <dbReference type="NCBI Taxonomy" id="1796646"/>
    <lineage>
        <taxon>Bacteria</taxon>
        <taxon>Pseudomonadati</taxon>
        <taxon>Bacteroidota</taxon>
        <taxon>Bacteroidia</taxon>
        <taxon>Bacteroidales</taxon>
        <taxon>Muribaculaceae</taxon>
        <taxon>Muribaculum</taxon>
    </lineage>
</organism>
<dbReference type="GeneID" id="65537593"/>
<evidence type="ECO:0000259" key="3">
    <source>
        <dbReference type="Pfam" id="PF00535"/>
    </source>
</evidence>
<evidence type="ECO:0000256" key="1">
    <source>
        <dbReference type="ARBA" id="ARBA00022676"/>
    </source>
</evidence>
<dbReference type="InterPro" id="IPR001173">
    <property type="entry name" value="Glyco_trans_2-like"/>
</dbReference>
<dbReference type="Gene3D" id="3.90.550.10">
    <property type="entry name" value="Spore Coat Polysaccharide Biosynthesis Protein SpsA, Chain A"/>
    <property type="match status" value="1"/>
</dbReference>
<dbReference type="RefSeq" id="WP_068961647.1">
    <property type="nucleotide sequence ID" value="NZ_CAJTAP010000004.1"/>
</dbReference>
<keyword evidence="1" id="KW-0328">Glycosyltransferase</keyword>
<name>A0A1B1SC54_9BACT</name>
<dbReference type="GO" id="GO:0016758">
    <property type="term" value="F:hexosyltransferase activity"/>
    <property type="evidence" value="ECO:0007669"/>
    <property type="project" value="UniProtKB-ARBA"/>
</dbReference>
<reference evidence="5" key="1">
    <citation type="submission" date="2016-04" db="EMBL/GenBank/DDBJ databases">
        <title>Complete Genome Sequences of Twelve Strains of a Stable Defined Moderately Diverse Mouse Microbiota 2 (sDMDMm2).</title>
        <authorList>
            <person name="Uchimura Y."/>
            <person name="Wyss M."/>
            <person name="Brugiroux S."/>
            <person name="Limenitakis J.P."/>
            <person name="Stecher B."/>
            <person name="McCoy K.D."/>
            <person name="Macpherson A.J."/>
        </authorList>
    </citation>
    <scope>NUCLEOTIDE SEQUENCE [LARGE SCALE GENOMIC DNA]</scope>
    <source>
        <strain evidence="5">YL27</strain>
    </source>
</reference>
<dbReference type="PANTHER" id="PTHR22916">
    <property type="entry name" value="GLYCOSYLTRANSFERASE"/>
    <property type="match status" value="1"/>
</dbReference>